<dbReference type="Proteomes" id="UP001165082">
    <property type="component" value="Unassembled WGS sequence"/>
</dbReference>
<dbReference type="EMBL" id="BRXZ01003994">
    <property type="protein sequence ID" value="GMH66273.1"/>
    <property type="molecule type" value="Genomic_DNA"/>
</dbReference>
<feature type="compositionally biased region" description="Basic residues" evidence="1">
    <location>
        <begin position="20"/>
        <end position="29"/>
    </location>
</feature>
<accession>A0A9W7E5C6</accession>
<protein>
    <submittedName>
        <fullName evidence="2">Uncharacterized protein</fullName>
    </submittedName>
</protein>
<evidence type="ECO:0000256" key="1">
    <source>
        <dbReference type="SAM" id="MobiDB-lite"/>
    </source>
</evidence>
<feature type="non-terminal residue" evidence="2">
    <location>
        <position position="257"/>
    </location>
</feature>
<feature type="compositionally biased region" description="Polar residues" evidence="1">
    <location>
        <begin position="115"/>
        <end position="128"/>
    </location>
</feature>
<sequence>MADLLKGSRSKATPNGGRGATKKGKKKEPRKGYGIFANEHVSITFAIEEVNSVSSSEGQKKKKDRGGGTRHMGRRRKPKDRNKEPKGEGEGGEAPTLEQAETDVSPPPRVKFQDENTTSGESVGSTALSPPPDGGVGLDFQPPPSQKASKKSIRIPSMKPSTRSSLSGAIRASRVRPKMGRSARSSPPPYASWSNDCTPVDRALLTIEADVLVNGGAPGRAGGGRPKGGDYSPVKGRPASAHKERSRRLGGGGNGGG</sequence>
<organism evidence="2 3">
    <name type="scientific">Triparma retinervis</name>
    <dbReference type="NCBI Taxonomy" id="2557542"/>
    <lineage>
        <taxon>Eukaryota</taxon>
        <taxon>Sar</taxon>
        <taxon>Stramenopiles</taxon>
        <taxon>Ochrophyta</taxon>
        <taxon>Bolidophyceae</taxon>
        <taxon>Parmales</taxon>
        <taxon>Triparmaceae</taxon>
        <taxon>Triparma</taxon>
    </lineage>
</organism>
<dbReference type="OrthoDB" id="10542763at2759"/>
<proteinExistence type="predicted"/>
<dbReference type="AlphaFoldDB" id="A0A9W7E5C6"/>
<keyword evidence="3" id="KW-1185">Reference proteome</keyword>
<feature type="compositionally biased region" description="Basic residues" evidence="1">
    <location>
        <begin position="71"/>
        <end position="80"/>
    </location>
</feature>
<reference evidence="2" key="1">
    <citation type="submission" date="2022-07" db="EMBL/GenBank/DDBJ databases">
        <title>Genome analysis of Parmales, a sister group of diatoms, reveals the evolutionary specialization of diatoms from phago-mixotrophs to photoautotrophs.</title>
        <authorList>
            <person name="Ban H."/>
            <person name="Sato S."/>
            <person name="Yoshikawa S."/>
            <person name="Kazumasa Y."/>
            <person name="Nakamura Y."/>
            <person name="Ichinomiya M."/>
            <person name="Saitoh K."/>
            <person name="Sato N."/>
            <person name="Blanc-Mathieu R."/>
            <person name="Endo H."/>
            <person name="Kuwata A."/>
            <person name="Ogata H."/>
        </authorList>
    </citation>
    <scope>NUCLEOTIDE SEQUENCE</scope>
</reference>
<feature type="region of interest" description="Disordered" evidence="1">
    <location>
        <begin position="214"/>
        <end position="257"/>
    </location>
</feature>
<feature type="compositionally biased region" description="Gly residues" evidence="1">
    <location>
        <begin position="216"/>
        <end position="226"/>
    </location>
</feature>
<comment type="caution">
    <text evidence="2">The sequence shown here is derived from an EMBL/GenBank/DDBJ whole genome shotgun (WGS) entry which is preliminary data.</text>
</comment>
<gene>
    <name evidence="2" type="ORF">TrRE_jg8649</name>
</gene>
<feature type="region of interest" description="Disordered" evidence="1">
    <location>
        <begin position="1"/>
        <end position="197"/>
    </location>
</feature>
<name>A0A9W7E5C6_9STRA</name>
<evidence type="ECO:0000313" key="2">
    <source>
        <dbReference type="EMBL" id="GMH66273.1"/>
    </source>
</evidence>
<evidence type="ECO:0000313" key="3">
    <source>
        <dbReference type="Proteomes" id="UP001165082"/>
    </source>
</evidence>